<reference evidence="6 7" key="1">
    <citation type="journal article" date="2015" name="Genome Announc.">
        <title>Expanding the biotechnology potential of lactobacilli through comparative genomics of 213 strains and associated genera.</title>
        <authorList>
            <person name="Sun Z."/>
            <person name="Harris H.M."/>
            <person name="McCann A."/>
            <person name="Guo C."/>
            <person name="Argimon S."/>
            <person name="Zhang W."/>
            <person name="Yang X."/>
            <person name="Jeffery I.B."/>
            <person name="Cooney J.C."/>
            <person name="Kagawa T.F."/>
            <person name="Liu W."/>
            <person name="Song Y."/>
            <person name="Salvetti E."/>
            <person name="Wrobel A."/>
            <person name="Rasinkangas P."/>
            <person name="Parkhill J."/>
            <person name="Rea M.C."/>
            <person name="O'Sullivan O."/>
            <person name="Ritari J."/>
            <person name="Douillard F.P."/>
            <person name="Paul Ross R."/>
            <person name="Yang R."/>
            <person name="Briner A.E."/>
            <person name="Felis G.E."/>
            <person name="de Vos W.M."/>
            <person name="Barrangou R."/>
            <person name="Klaenhammer T.R."/>
            <person name="Caufield P.W."/>
            <person name="Cui Y."/>
            <person name="Zhang H."/>
            <person name="O'Toole P.W."/>
        </authorList>
    </citation>
    <scope>NUCLEOTIDE SEQUENCE [LARGE SCALE GENOMIC DNA]</scope>
    <source>
        <strain evidence="6 7">DSM 15353</strain>
    </source>
</reference>
<evidence type="ECO:0000256" key="1">
    <source>
        <dbReference type="ARBA" id="ARBA00022500"/>
    </source>
</evidence>
<dbReference type="SUPFAM" id="SSF55785">
    <property type="entry name" value="PYP-like sensor domain (PAS domain)"/>
    <property type="match status" value="1"/>
</dbReference>
<dbReference type="OrthoDB" id="9765776at2"/>
<evidence type="ECO:0000259" key="5">
    <source>
        <dbReference type="PROSITE" id="PS50112"/>
    </source>
</evidence>
<dbReference type="Pfam" id="PF08448">
    <property type="entry name" value="PAS_4"/>
    <property type="match status" value="1"/>
</dbReference>
<dbReference type="GO" id="GO:0007165">
    <property type="term" value="P:signal transduction"/>
    <property type="evidence" value="ECO:0007669"/>
    <property type="project" value="UniProtKB-KW"/>
</dbReference>
<dbReference type="Gene3D" id="3.30.450.20">
    <property type="entry name" value="PAS domain"/>
    <property type="match status" value="1"/>
</dbReference>
<dbReference type="GO" id="GO:0006935">
    <property type="term" value="P:chemotaxis"/>
    <property type="evidence" value="ECO:0007669"/>
    <property type="project" value="UniProtKB-KW"/>
</dbReference>
<dbReference type="InterPro" id="IPR004089">
    <property type="entry name" value="MCPsignal_dom"/>
</dbReference>
<dbReference type="InterPro" id="IPR035965">
    <property type="entry name" value="PAS-like_dom_sf"/>
</dbReference>
<dbReference type="PROSITE" id="PS50112">
    <property type="entry name" value="PAS"/>
    <property type="match status" value="1"/>
</dbReference>
<keyword evidence="1" id="KW-0145">Chemotaxis</keyword>
<dbReference type="PATRIC" id="fig|89059.3.peg.1386"/>
<name>A0A0R2KB25_9LACO</name>
<evidence type="ECO:0000313" key="7">
    <source>
        <dbReference type="Proteomes" id="UP000051491"/>
    </source>
</evidence>
<comment type="caution">
    <text evidence="6">The sequence shown here is derived from an EMBL/GenBank/DDBJ whole genome shotgun (WGS) entry which is preliminary data.</text>
</comment>
<protein>
    <submittedName>
        <fullName evidence="6">Methyl-accepting chemotaxis protein</fullName>
    </submittedName>
</protein>
<evidence type="ECO:0000256" key="2">
    <source>
        <dbReference type="ARBA" id="ARBA00029447"/>
    </source>
</evidence>
<dbReference type="EMBL" id="JQBK01000034">
    <property type="protein sequence ID" value="KRN83866.1"/>
    <property type="molecule type" value="Genomic_DNA"/>
</dbReference>
<accession>A0A0R2KB25</accession>
<dbReference type="PANTHER" id="PTHR43531">
    <property type="entry name" value="PROTEIN ICFG"/>
    <property type="match status" value="1"/>
</dbReference>
<dbReference type="NCBIfam" id="TIGR00229">
    <property type="entry name" value="sensory_box"/>
    <property type="match status" value="1"/>
</dbReference>
<evidence type="ECO:0000259" key="4">
    <source>
        <dbReference type="PROSITE" id="PS50111"/>
    </source>
</evidence>
<dbReference type="CDD" id="cd00130">
    <property type="entry name" value="PAS"/>
    <property type="match status" value="1"/>
</dbReference>
<dbReference type="InterPro" id="IPR051310">
    <property type="entry name" value="MCP_chemotaxis"/>
</dbReference>
<organism evidence="6 7">
    <name type="scientific">Ligilactobacillus acidipiscis</name>
    <dbReference type="NCBI Taxonomy" id="89059"/>
    <lineage>
        <taxon>Bacteria</taxon>
        <taxon>Bacillati</taxon>
        <taxon>Bacillota</taxon>
        <taxon>Bacilli</taxon>
        <taxon>Lactobacillales</taxon>
        <taxon>Lactobacillaceae</taxon>
        <taxon>Ligilactobacillus</taxon>
    </lineage>
</organism>
<dbReference type="AlphaFoldDB" id="A0A0R2KB25"/>
<dbReference type="PANTHER" id="PTHR43531:SF11">
    <property type="entry name" value="METHYL-ACCEPTING CHEMOTAXIS PROTEIN 3"/>
    <property type="match status" value="1"/>
</dbReference>
<dbReference type="InterPro" id="IPR013656">
    <property type="entry name" value="PAS_4"/>
</dbReference>
<dbReference type="STRING" id="89059.LAC1533_1940"/>
<feature type="domain" description="PAS" evidence="5">
    <location>
        <begin position="43"/>
        <end position="84"/>
    </location>
</feature>
<dbReference type="Pfam" id="PF00015">
    <property type="entry name" value="MCPsignal"/>
    <property type="match status" value="1"/>
</dbReference>
<dbReference type="Proteomes" id="UP000051491">
    <property type="component" value="Unassembled WGS sequence"/>
</dbReference>
<dbReference type="GO" id="GO:0004888">
    <property type="term" value="F:transmembrane signaling receptor activity"/>
    <property type="evidence" value="ECO:0007669"/>
    <property type="project" value="TreeGrafter"/>
</dbReference>
<dbReference type="PROSITE" id="PS50111">
    <property type="entry name" value="CHEMOTAXIS_TRANSDUC_2"/>
    <property type="match status" value="1"/>
</dbReference>
<feature type="domain" description="Methyl-accepting transducer" evidence="4">
    <location>
        <begin position="157"/>
        <end position="340"/>
    </location>
</feature>
<comment type="similarity">
    <text evidence="2">Belongs to the methyl-accepting chemotaxis (MCP) protein family.</text>
</comment>
<dbReference type="SUPFAM" id="SSF58104">
    <property type="entry name" value="Methyl-accepting chemotaxis protein (MCP) signaling domain"/>
    <property type="match status" value="1"/>
</dbReference>
<evidence type="ECO:0000256" key="3">
    <source>
        <dbReference type="PROSITE-ProRule" id="PRU00284"/>
    </source>
</evidence>
<evidence type="ECO:0000313" key="6">
    <source>
        <dbReference type="EMBL" id="KRN83866.1"/>
    </source>
</evidence>
<keyword evidence="3" id="KW-0807">Transducer</keyword>
<proteinExistence type="inferred from homology"/>
<sequence length="340" mass="38340">MFNYFDRFFYLKSNNSTLTLTEIADNTFGGKVNGKRRIILGMSSDFLSSVAENLAVVIFDTRKNITYVTDLFAQTMGYSKEELLTMQHPDLCFDSFVNSASYTEFWNRLLAGQPFQDQVLRKGKGDKKIYLEANYFPLHDETHKLTGVCKICFDKTKSTSAINEALTDITSVSDAIEQMYDSQMKHMSETKSMMASMQSCSTDNLENTGALKNDTTEIGQITKTVHEIAYHTNILAVNTALQAVRSSENSNGFSVVAKEMRKLSKDVDQSSESIRETLQNILHEVESLDKTSKQTSEQIDSALNGFKQNQDSLYELEASSEKIKDNVALLSQLFKVKHDQ</sequence>
<gene>
    <name evidence="6" type="ORF">IV43_GL001288</name>
</gene>
<dbReference type="GO" id="GO:0005886">
    <property type="term" value="C:plasma membrane"/>
    <property type="evidence" value="ECO:0007669"/>
    <property type="project" value="TreeGrafter"/>
</dbReference>
<dbReference type="InterPro" id="IPR000014">
    <property type="entry name" value="PAS"/>
</dbReference>
<dbReference type="Gene3D" id="1.10.287.950">
    <property type="entry name" value="Methyl-accepting chemotaxis protein"/>
    <property type="match status" value="1"/>
</dbReference>